<organism evidence="1 2">
    <name type="scientific">Kyrpidia spormannii</name>
    <dbReference type="NCBI Taxonomy" id="2055160"/>
    <lineage>
        <taxon>Bacteria</taxon>
        <taxon>Bacillati</taxon>
        <taxon>Bacillota</taxon>
        <taxon>Bacilli</taxon>
        <taxon>Bacillales</taxon>
        <taxon>Alicyclobacillaceae</taxon>
        <taxon>Kyrpidia</taxon>
    </lineage>
</organism>
<protein>
    <submittedName>
        <fullName evidence="1">Uncharacterized protein</fullName>
    </submittedName>
</protein>
<evidence type="ECO:0000313" key="1">
    <source>
        <dbReference type="EMBL" id="CAB3389292.1"/>
    </source>
</evidence>
<dbReference type="EMBL" id="LR792684">
    <property type="protein sequence ID" value="CAB3389292.1"/>
    <property type="molecule type" value="Genomic_DNA"/>
</dbReference>
<reference evidence="1" key="1">
    <citation type="submission" date="2020-04" db="EMBL/GenBank/DDBJ databases">
        <authorList>
            <person name="Hogendoorn C."/>
        </authorList>
    </citation>
    <scope>NUCLEOTIDE SEQUENCE</scope>
    <source>
        <strain evidence="1">FAVT5</strain>
    </source>
</reference>
<dbReference type="Proteomes" id="UP000501793">
    <property type="component" value="Chromosome"/>
</dbReference>
<evidence type="ECO:0000313" key="2">
    <source>
        <dbReference type="Proteomes" id="UP000501793"/>
    </source>
</evidence>
<name>A0ACA8Z4P6_9BACL</name>
<gene>
    <name evidence="1" type="ORF">FAVT5_0122</name>
</gene>
<proteinExistence type="predicted"/>
<accession>A0ACA8Z4P6</accession>
<sequence>MDVPFWIGDREFREADLELIRNTVQRFSRLSREEIAATLCENLPWKSPNGRLKVEACHKLLLKLEQKGVVTLPPLRAQGPRGCRERRGGVVQTQLQACLRDVLPVIVEPVRPEERADWNATMATYHPLGYLRGIGARIQYWIRAQGPNGPVIVGAMLFGAAAKALAVRDEWIGWTAEQRRRYRPRIVNNNRFLILPGVQIPHLASHALALAARRIRADWKVRYGFEPVLLETFVEPQYPGTCYRAANWIEIGKTAGRGRQDRFFEYGTSVKSIWVYPLVRDWRKRLVEPFPQLVEDEWGIEMTLRNPESIHPWTLPNRKSSYRNSEEERADRQTAVEAQLPVWRALLPGLMEKFSRIADPRRPGSIRHKLTVLLTFGLFMFIFQYASRRRANRELTRPTFWEHFREIFPEVETIPHMDTVQRILERINPGELEEVMTATVKRLLRSGRLKALLVEKQYVIAIDGTQKASRGQPWTSEALHRRHGGERGLVHGLCPGG</sequence>
<keyword evidence="2" id="KW-1185">Reference proteome</keyword>